<dbReference type="InterPro" id="IPR013766">
    <property type="entry name" value="Thioredoxin_domain"/>
</dbReference>
<dbReference type="KEGG" id="fpf:DCC35_01850"/>
<dbReference type="Pfam" id="PF00578">
    <property type="entry name" value="AhpC-TSA"/>
    <property type="match status" value="1"/>
</dbReference>
<protein>
    <recommendedName>
        <fullName evidence="1">Thioredoxin domain-containing protein</fullName>
    </recommendedName>
</protein>
<keyword evidence="3" id="KW-1185">Reference proteome</keyword>
<dbReference type="InterPro" id="IPR033395">
    <property type="entry name" value="DUF5106"/>
</dbReference>
<accession>A0A4D7JY37</accession>
<dbReference type="PANTHER" id="PTHR46472:SF1">
    <property type="entry name" value="NUCLEOREDOXIN"/>
    <property type="match status" value="1"/>
</dbReference>
<sequence>MQLKDFLFIFFVSTIISFSSIAQNGYELDITVADMPEKEVFLGYYFDGKTYAKDTVKADSEGHMVFSGEEALPEGVYFLMADKQKLFDFTVGDDQHFKLVAPTQNYIVDMKIEGSTGNELFYKNMRFNFEQNQKAKPYLAVLKDSTASKEQLSAAQKEFDKINEEVIDFQDSVIENYPNSVLGKMMAANKPVDVPESMKDDRELAYEYYKNHFFDNIDLSDPIYLRLPNQIVKEKLDTYFDKVLAQNPDTLINEIDRVAKMASSNEDMYRFVIWNMVLKYQNPKIMGLDKVFVHINDKYFQSGAMDYWASPSLKKNLGEYSDKLRKSLIGMKGPNLIMQDVDLNKKSLYNIDKKYTVIYFFDPDCGHCKKETPVLVDFYNNTNFDVEVFAVSTDTSMTKMKDYIGEMNMNFITVNGPRTFVGNYQNLYDAYSTPTIYILDENKKIIAKKLPAGRIEEFLENYEKAQN</sequence>
<dbReference type="Pfam" id="PF14289">
    <property type="entry name" value="DUF4369"/>
    <property type="match status" value="1"/>
</dbReference>
<dbReference type="PANTHER" id="PTHR46472">
    <property type="entry name" value="NUCLEOREDOXIN"/>
    <property type="match status" value="1"/>
</dbReference>
<dbReference type="Gene3D" id="3.40.30.10">
    <property type="entry name" value="Glutaredoxin"/>
    <property type="match status" value="1"/>
</dbReference>
<evidence type="ECO:0000313" key="3">
    <source>
        <dbReference type="Proteomes" id="UP000298616"/>
    </source>
</evidence>
<dbReference type="RefSeq" id="WP_137089181.1">
    <property type="nucleotide sequence ID" value="NZ_CP028923.1"/>
</dbReference>
<dbReference type="GO" id="GO:0004791">
    <property type="term" value="F:thioredoxin-disulfide reductase (NADPH) activity"/>
    <property type="evidence" value="ECO:0007669"/>
    <property type="project" value="TreeGrafter"/>
</dbReference>
<dbReference type="CDD" id="cd02966">
    <property type="entry name" value="TlpA_like_family"/>
    <property type="match status" value="1"/>
</dbReference>
<dbReference type="EMBL" id="CP028923">
    <property type="protein sequence ID" value="QCK13584.1"/>
    <property type="molecule type" value="Genomic_DNA"/>
</dbReference>
<dbReference type="InterPro" id="IPR036249">
    <property type="entry name" value="Thioredoxin-like_sf"/>
</dbReference>
<evidence type="ECO:0000259" key="1">
    <source>
        <dbReference type="PROSITE" id="PS51352"/>
    </source>
</evidence>
<feature type="domain" description="Thioredoxin" evidence="1">
    <location>
        <begin position="327"/>
        <end position="467"/>
    </location>
</feature>
<name>A0A4D7JY37_9BACT</name>
<dbReference type="PROSITE" id="PS51352">
    <property type="entry name" value="THIOREDOXIN_2"/>
    <property type="match status" value="1"/>
</dbReference>
<gene>
    <name evidence="2" type="ORF">DCC35_01850</name>
</gene>
<reference evidence="2 3" key="1">
    <citation type="submission" date="2018-04" db="EMBL/GenBank/DDBJ databases">
        <title>Complete genome uncultured novel isolate.</title>
        <authorList>
            <person name="Merlino G."/>
        </authorList>
    </citation>
    <scope>NUCLEOTIDE SEQUENCE [LARGE SCALE GENOMIC DNA]</scope>
    <source>
        <strain evidence="3">R1DC9</strain>
    </source>
</reference>
<dbReference type="GO" id="GO:0031397">
    <property type="term" value="P:negative regulation of protein ubiquitination"/>
    <property type="evidence" value="ECO:0007669"/>
    <property type="project" value="TreeGrafter"/>
</dbReference>
<proteinExistence type="predicted"/>
<dbReference type="AlphaFoldDB" id="A0A4D7JY37"/>
<dbReference type="GO" id="GO:0030178">
    <property type="term" value="P:negative regulation of Wnt signaling pathway"/>
    <property type="evidence" value="ECO:0007669"/>
    <property type="project" value="TreeGrafter"/>
</dbReference>
<dbReference type="OrthoDB" id="6399635at2"/>
<dbReference type="InterPro" id="IPR025380">
    <property type="entry name" value="DUF4369"/>
</dbReference>
<dbReference type="InterPro" id="IPR000866">
    <property type="entry name" value="AhpC/TSA"/>
</dbReference>
<dbReference type="Pfam" id="PF17127">
    <property type="entry name" value="DUF5106"/>
    <property type="match status" value="1"/>
</dbReference>
<dbReference type="SUPFAM" id="SSF52833">
    <property type="entry name" value="Thioredoxin-like"/>
    <property type="match status" value="1"/>
</dbReference>
<organism evidence="2 3">
    <name type="scientific">Mangrovivirga cuniculi</name>
    <dbReference type="NCBI Taxonomy" id="2715131"/>
    <lineage>
        <taxon>Bacteria</taxon>
        <taxon>Pseudomonadati</taxon>
        <taxon>Bacteroidota</taxon>
        <taxon>Cytophagia</taxon>
        <taxon>Cytophagales</taxon>
        <taxon>Mangrovivirgaceae</taxon>
        <taxon>Mangrovivirga</taxon>
    </lineage>
</organism>
<dbReference type="Proteomes" id="UP000298616">
    <property type="component" value="Chromosome"/>
</dbReference>
<evidence type="ECO:0000313" key="2">
    <source>
        <dbReference type="EMBL" id="QCK13584.1"/>
    </source>
</evidence>